<reference evidence="2 3" key="1">
    <citation type="submission" date="2019-04" db="EMBL/GenBank/DDBJ databases">
        <title>Draft genome sequences of Streptomyces avermitilis ATCC 31267.</title>
        <authorList>
            <person name="Komaki H."/>
            <person name="Tamura T."/>
            <person name="Hosoyama A."/>
        </authorList>
    </citation>
    <scope>NUCLEOTIDE SEQUENCE [LARGE SCALE GENOMIC DNA]</scope>
    <source>
        <strain evidence="2 3">ATCC 31267</strain>
    </source>
</reference>
<dbReference type="EMBL" id="BJHY01000001">
    <property type="protein sequence ID" value="GDY72403.1"/>
    <property type="molecule type" value="Genomic_DNA"/>
</dbReference>
<evidence type="ECO:0000313" key="3">
    <source>
        <dbReference type="Proteomes" id="UP000299211"/>
    </source>
</evidence>
<sequence>MPLPGALSFALRERPWHPAGQMPWHPAGQMPWHPAGQVVRHPAGQLVWQARCGPAIVGR</sequence>
<evidence type="ECO:0000313" key="2">
    <source>
        <dbReference type="EMBL" id="GDY72403.1"/>
    </source>
</evidence>
<dbReference type="EMBL" id="BJHX01000001">
    <property type="protein sequence ID" value="GDY67306.1"/>
    <property type="molecule type" value="Genomic_DNA"/>
</dbReference>
<reference evidence="1 4" key="2">
    <citation type="submission" date="2019-04" db="EMBL/GenBank/DDBJ databases">
        <title>Draft genome sequences of Streptomyces avermitilis NBRC 14893.</title>
        <authorList>
            <person name="Komaki H."/>
            <person name="Tamura T."/>
            <person name="Hosoyama A."/>
        </authorList>
    </citation>
    <scope>NUCLEOTIDE SEQUENCE [LARGE SCALE GENOMIC DNA]</scope>
    <source>
        <strain evidence="1 4">NBRC 14893</strain>
    </source>
</reference>
<comment type="caution">
    <text evidence="1">The sequence shown here is derived from an EMBL/GenBank/DDBJ whole genome shotgun (WGS) entry which is preliminary data.</text>
</comment>
<name>A0A4D4M5X7_STRAX</name>
<evidence type="ECO:0000313" key="1">
    <source>
        <dbReference type="EMBL" id="GDY67306.1"/>
    </source>
</evidence>
<protein>
    <submittedName>
        <fullName evidence="1">Uncharacterized protein</fullName>
    </submittedName>
</protein>
<accession>A0A4D4M5X7</accession>
<evidence type="ECO:0000313" key="4">
    <source>
        <dbReference type="Proteomes" id="UP000302139"/>
    </source>
</evidence>
<dbReference type="Proteomes" id="UP000299211">
    <property type="component" value="Unassembled WGS sequence"/>
</dbReference>
<organism evidence="1 4">
    <name type="scientific">Streptomyces avermitilis</name>
    <dbReference type="NCBI Taxonomy" id="33903"/>
    <lineage>
        <taxon>Bacteria</taxon>
        <taxon>Bacillati</taxon>
        <taxon>Actinomycetota</taxon>
        <taxon>Actinomycetes</taxon>
        <taxon>Kitasatosporales</taxon>
        <taxon>Streptomycetaceae</taxon>
        <taxon>Streptomyces</taxon>
    </lineage>
</organism>
<dbReference type="Proteomes" id="UP000302139">
    <property type="component" value="Unassembled WGS sequence"/>
</dbReference>
<gene>
    <name evidence="1" type="ORF">SAV14893_066990</name>
    <name evidence="2" type="ORF">SAV31267_018880</name>
</gene>
<dbReference type="AlphaFoldDB" id="A0A4D4M5X7"/>
<proteinExistence type="predicted"/>